<evidence type="ECO:0000256" key="1">
    <source>
        <dbReference type="ARBA" id="ARBA00004141"/>
    </source>
</evidence>
<feature type="region of interest" description="Disordered" evidence="5">
    <location>
        <begin position="133"/>
        <end position="176"/>
    </location>
</feature>
<comment type="subcellular location">
    <subcellularLocation>
        <location evidence="1">Membrane</location>
        <topology evidence="1">Multi-pass membrane protein</topology>
    </subcellularLocation>
</comment>
<sequence>MADESASEDADRSDDAPSLLGRSLYGGVLAYMAVDGFKNNDKRVAVAEEKGVPMPDLLVPFVTGMLFVANLGIVLWRLPRAAAGALVVFFLGTTPAIHDFWTMEGKERHGNKINFLKNLALLGGAVVFLDAASGGDEGSESDAVAESDGDGEGHDGERGRDGDGEGHDGDGEGRDG</sequence>
<reference evidence="7 8" key="1">
    <citation type="submission" date="2021-03" db="EMBL/GenBank/DDBJ databases">
        <title>Genomic Encyclopedia of Type Strains, Phase IV (KMG-IV): sequencing the most valuable type-strain genomes for metagenomic binning, comparative biology and taxonomic classification.</title>
        <authorList>
            <person name="Goeker M."/>
        </authorList>
    </citation>
    <scope>NUCLEOTIDE SEQUENCE [LARGE SCALE GENOMIC DNA]</scope>
    <source>
        <strain evidence="7 8">DSM 12287</strain>
    </source>
</reference>
<evidence type="ECO:0000313" key="8">
    <source>
        <dbReference type="Proteomes" id="UP000770586"/>
    </source>
</evidence>
<evidence type="ECO:0000256" key="5">
    <source>
        <dbReference type="SAM" id="MobiDB-lite"/>
    </source>
</evidence>
<evidence type="ECO:0000256" key="4">
    <source>
        <dbReference type="ARBA" id="ARBA00023136"/>
    </source>
</evidence>
<comment type="caution">
    <text evidence="7">The sequence shown here is derived from an EMBL/GenBank/DDBJ whole genome shotgun (WGS) entry which is preliminary data.</text>
</comment>
<dbReference type="Proteomes" id="UP000770586">
    <property type="component" value="Unassembled WGS sequence"/>
</dbReference>
<keyword evidence="3 6" id="KW-1133">Transmembrane helix</keyword>
<feature type="compositionally biased region" description="Basic and acidic residues" evidence="5">
    <location>
        <begin position="151"/>
        <end position="176"/>
    </location>
</feature>
<dbReference type="EMBL" id="JAGGKE010000014">
    <property type="protein sequence ID" value="MBP1902993.1"/>
    <property type="molecule type" value="Genomic_DNA"/>
</dbReference>
<protein>
    <submittedName>
        <fullName evidence="7">Putative membrane protein YphA (DoxX/SURF4 family)</fullName>
    </submittedName>
</protein>
<evidence type="ECO:0000256" key="2">
    <source>
        <dbReference type="ARBA" id="ARBA00022692"/>
    </source>
</evidence>
<evidence type="ECO:0000313" key="7">
    <source>
        <dbReference type="EMBL" id="MBP1902993.1"/>
    </source>
</evidence>
<dbReference type="InterPro" id="IPR032808">
    <property type="entry name" value="DoxX"/>
</dbReference>
<proteinExistence type="predicted"/>
<name>A0A8J7UQW7_9EURY</name>
<feature type="transmembrane region" description="Helical" evidence="6">
    <location>
        <begin position="82"/>
        <end position="101"/>
    </location>
</feature>
<keyword evidence="8" id="KW-1185">Reference proteome</keyword>
<organism evidence="7 8">
    <name type="scientific">Halorubrum trapanicum</name>
    <dbReference type="NCBI Taxonomy" id="29284"/>
    <lineage>
        <taxon>Archaea</taxon>
        <taxon>Methanobacteriati</taxon>
        <taxon>Methanobacteriota</taxon>
        <taxon>Stenosarchaea group</taxon>
        <taxon>Halobacteria</taxon>
        <taxon>Halobacteriales</taxon>
        <taxon>Haloferacaceae</taxon>
        <taxon>Halorubrum</taxon>
    </lineage>
</organism>
<evidence type="ECO:0000256" key="6">
    <source>
        <dbReference type="SAM" id="Phobius"/>
    </source>
</evidence>
<feature type="transmembrane region" description="Helical" evidence="6">
    <location>
        <begin position="57"/>
        <end position="76"/>
    </location>
</feature>
<dbReference type="RefSeq" id="WP_245203377.1">
    <property type="nucleotide sequence ID" value="NZ_BAAADX010000005.1"/>
</dbReference>
<accession>A0A8J7UQW7</accession>
<dbReference type="GO" id="GO:0016020">
    <property type="term" value="C:membrane"/>
    <property type="evidence" value="ECO:0007669"/>
    <property type="project" value="UniProtKB-SubCell"/>
</dbReference>
<gene>
    <name evidence="7" type="ORF">J2744_002696</name>
</gene>
<dbReference type="Pfam" id="PF07681">
    <property type="entry name" value="DoxX"/>
    <property type="match status" value="1"/>
</dbReference>
<feature type="compositionally biased region" description="Acidic residues" evidence="5">
    <location>
        <begin position="137"/>
        <end position="150"/>
    </location>
</feature>
<evidence type="ECO:0000256" key="3">
    <source>
        <dbReference type="ARBA" id="ARBA00022989"/>
    </source>
</evidence>
<dbReference type="AlphaFoldDB" id="A0A8J7UQW7"/>
<keyword evidence="2 6" id="KW-0812">Transmembrane</keyword>
<keyword evidence="4 6" id="KW-0472">Membrane</keyword>